<reference evidence="4" key="3">
    <citation type="submission" date="2023-03" db="UniProtKB">
        <authorList>
            <consortium name="EnsemblPlants"/>
        </authorList>
    </citation>
    <scope>IDENTIFICATION</scope>
    <source>
        <strain evidence="4">cv. Chiifu-401-42</strain>
    </source>
</reference>
<dbReference type="GO" id="GO:0005840">
    <property type="term" value="C:ribosome"/>
    <property type="evidence" value="ECO:0007669"/>
    <property type="project" value="UniProtKB-KW"/>
</dbReference>
<reference evidence="4 5" key="2">
    <citation type="journal article" date="2018" name="Hortic Res">
        <title>Improved Brassica rapa reference genome by single-molecule sequencing and chromosome conformation capture technologies.</title>
        <authorList>
            <person name="Zhang L."/>
            <person name="Cai X."/>
            <person name="Wu J."/>
            <person name="Liu M."/>
            <person name="Grob S."/>
            <person name="Cheng F."/>
            <person name="Liang J."/>
            <person name="Cai C."/>
            <person name="Liu Z."/>
            <person name="Liu B."/>
            <person name="Wang F."/>
            <person name="Li S."/>
            <person name="Liu F."/>
            <person name="Li X."/>
            <person name="Cheng L."/>
            <person name="Yang W."/>
            <person name="Li M.H."/>
            <person name="Grossniklaus U."/>
            <person name="Zheng H."/>
            <person name="Wang X."/>
        </authorList>
    </citation>
    <scope>NUCLEOTIDE SEQUENCE [LARGE SCALE GENOMIC DNA]</scope>
    <source>
        <strain evidence="4 5">cv. Chiifu-401-42</strain>
    </source>
</reference>
<dbReference type="InterPro" id="IPR005484">
    <property type="entry name" value="Ribosomal_uL18_bac/plant/anim"/>
</dbReference>
<keyword evidence="3" id="KW-0687">Ribonucleoprotein</keyword>
<dbReference type="GO" id="GO:0008097">
    <property type="term" value="F:5S rRNA binding"/>
    <property type="evidence" value="ECO:0000318"/>
    <property type="project" value="GO_Central"/>
</dbReference>
<evidence type="ECO:0000256" key="2">
    <source>
        <dbReference type="ARBA" id="ARBA00022980"/>
    </source>
</evidence>
<dbReference type="PANTHER" id="PTHR12899:SF14">
    <property type="entry name" value="F14B2.25_F14B2.25"/>
    <property type="match status" value="1"/>
</dbReference>
<evidence type="ECO:0000256" key="1">
    <source>
        <dbReference type="ARBA" id="ARBA00007116"/>
    </source>
</evidence>
<accession>M4F1C5</accession>
<evidence type="ECO:0000313" key="4">
    <source>
        <dbReference type="EnsemblPlants" id="Bra034871.1-P"/>
    </source>
</evidence>
<comment type="similarity">
    <text evidence="1">Belongs to the universal ribosomal protein uL18 family.</text>
</comment>
<dbReference type="GO" id="GO:0006412">
    <property type="term" value="P:translation"/>
    <property type="evidence" value="ECO:0007669"/>
    <property type="project" value="InterPro"/>
</dbReference>
<reference evidence="4 5" key="1">
    <citation type="journal article" date="2011" name="Nat. Genet.">
        <title>The genome of the mesopolyploid crop species Brassica rapa.</title>
        <authorList>
            <consortium name="Brassica rapa Genome Sequencing Project Consortium"/>
            <person name="Wang X."/>
            <person name="Wang H."/>
            <person name="Wang J."/>
            <person name="Sun R."/>
            <person name="Wu J."/>
            <person name="Liu S."/>
            <person name="Bai Y."/>
            <person name="Mun J.H."/>
            <person name="Bancroft I."/>
            <person name="Cheng F."/>
            <person name="Huang S."/>
            <person name="Li X."/>
            <person name="Hua W."/>
            <person name="Wang J."/>
            <person name="Wang X."/>
            <person name="Freeling M."/>
            <person name="Pires J.C."/>
            <person name="Paterson A.H."/>
            <person name="Chalhoub B."/>
            <person name="Wang B."/>
            <person name="Hayward A."/>
            <person name="Sharpe A.G."/>
            <person name="Park B.S."/>
            <person name="Weisshaar B."/>
            <person name="Liu B."/>
            <person name="Li B."/>
            <person name="Liu B."/>
            <person name="Tong C."/>
            <person name="Song C."/>
            <person name="Duran C."/>
            <person name="Peng C."/>
            <person name="Geng C."/>
            <person name="Koh C."/>
            <person name="Lin C."/>
            <person name="Edwards D."/>
            <person name="Mu D."/>
            <person name="Shen D."/>
            <person name="Soumpourou E."/>
            <person name="Li F."/>
            <person name="Fraser F."/>
            <person name="Conant G."/>
            <person name="Lassalle G."/>
            <person name="King G.J."/>
            <person name="Bonnema G."/>
            <person name="Tang H."/>
            <person name="Wang H."/>
            <person name="Belcram H."/>
            <person name="Zhou H."/>
            <person name="Hirakawa H."/>
            <person name="Abe H."/>
            <person name="Guo H."/>
            <person name="Wang H."/>
            <person name="Jin H."/>
            <person name="Parkin I.A."/>
            <person name="Batley J."/>
            <person name="Kim J.S."/>
            <person name="Just J."/>
            <person name="Li J."/>
            <person name="Xu J."/>
            <person name="Deng J."/>
            <person name="Kim J.A."/>
            <person name="Li J."/>
            <person name="Yu J."/>
            <person name="Meng J."/>
            <person name="Wang J."/>
            <person name="Min J."/>
            <person name="Poulain J."/>
            <person name="Wang J."/>
            <person name="Hatakeyama K."/>
            <person name="Wu K."/>
            <person name="Wang L."/>
            <person name="Fang L."/>
            <person name="Trick M."/>
            <person name="Links M.G."/>
            <person name="Zhao M."/>
            <person name="Jin M."/>
            <person name="Ramchiary N."/>
            <person name="Drou N."/>
            <person name="Berkman P.J."/>
            <person name="Cai Q."/>
            <person name="Huang Q."/>
            <person name="Li R."/>
            <person name="Tabata S."/>
            <person name="Cheng S."/>
            <person name="Zhang S."/>
            <person name="Zhang S."/>
            <person name="Huang S."/>
            <person name="Sato S."/>
            <person name="Sun S."/>
            <person name="Kwon S.J."/>
            <person name="Choi S.R."/>
            <person name="Lee T.H."/>
            <person name="Fan W."/>
            <person name="Zhao X."/>
            <person name="Tan X."/>
            <person name="Xu X."/>
            <person name="Wang Y."/>
            <person name="Qiu Y."/>
            <person name="Yin Y."/>
            <person name="Li Y."/>
            <person name="Du Y."/>
            <person name="Liao Y."/>
            <person name="Lim Y."/>
            <person name="Narusaka Y."/>
            <person name="Wang Y."/>
            <person name="Wang Z."/>
            <person name="Li Z."/>
            <person name="Wang Z."/>
            <person name="Xiong Z."/>
            <person name="Zhang Z."/>
        </authorList>
    </citation>
    <scope>NUCLEOTIDE SEQUENCE [LARGE SCALE GENOMIC DNA]</scope>
    <source>
        <strain evidence="4 5">cv. Chiifu-401-42</strain>
    </source>
</reference>
<dbReference type="GO" id="GO:0003735">
    <property type="term" value="F:structural constituent of ribosome"/>
    <property type="evidence" value="ECO:0007669"/>
    <property type="project" value="InterPro"/>
</dbReference>
<dbReference type="PANTHER" id="PTHR12899">
    <property type="entry name" value="39S RIBOSOMAL PROTEIN L18, MITOCHONDRIAL"/>
    <property type="match status" value="1"/>
</dbReference>
<dbReference type="InParanoid" id="M4F1C5"/>
<evidence type="ECO:0000313" key="5">
    <source>
        <dbReference type="Proteomes" id="UP000011750"/>
    </source>
</evidence>
<organism evidence="4 5">
    <name type="scientific">Brassica campestris</name>
    <name type="common">Field mustard</name>
    <dbReference type="NCBI Taxonomy" id="3711"/>
    <lineage>
        <taxon>Eukaryota</taxon>
        <taxon>Viridiplantae</taxon>
        <taxon>Streptophyta</taxon>
        <taxon>Embryophyta</taxon>
        <taxon>Tracheophyta</taxon>
        <taxon>Spermatophyta</taxon>
        <taxon>Magnoliopsida</taxon>
        <taxon>eudicotyledons</taxon>
        <taxon>Gunneridae</taxon>
        <taxon>Pentapetalae</taxon>
        <taxon>rosids</taxon>
        <taxon>malvids</taxon>
        <taxon>Brassicales</taxon>
        <taxon>Brassicaceae</taxon>
        <taxon>Brassiceae</taxon>
        <taxon>Brassica</taxon>
    </lineage>
</organism>
<evidence type="ECO:0000256" key="3">
    <source>
        <dbReference type="ARBA" id="ARBA00023274"/>
    </source>
</evidence>
<dbReference type="Proteomes" id="UP000011750">
    <property type="component" value="Chromosome A05"/>
</dbReference>
<keyword evidence="5" id="KW-1185">Reference proteome</keyword>
<dbReference type="EnsemblPlants" id="Bra034871.1">
    <property type="protein sequence ID" value="Bra034871.1-P"/>
    <property type="gene ID" value="Bra034871"/>
</dbReference>
<sequence>MNGTHRHHLLQLVLSCRKITAQVTQRGTSTIIAMASSSEQEFLAQSRANLYRFPRSNNFWDSKTASRVGEKLVVLAIWRAKSSRQSRSPYGELGRHIPGSPYGKLVKVEVEFLAILRRNISRKLFGVDTVVIDFDPNSPQGSSRRLTISPLGRYQFLFASPSRRQVETSSSSPCRLAVKARLAPLLLAIRAIPTPLRLTIRATPVPSRSHGHSCSPLGRAQLLHCVVFRISIEMSFILSQSEFTLRFC</sequence>
<proteinExistence type="inferred from homology"/>
<dbReference type="Gramene" id="Bra034871.1">
    <property type="protein sequence ID" value="Bra034871.1-P"/>
    <property type="gene ID" value="Bra034871"/>
</dbReference>
<dbReference type="HOGENOM" id="CLU_1121459_0_0_1"/>
<dbReference type="AlphaFoldDB" id="M4F1C5"/>
<protein>
    <submittedName>
        <fullName evidence="4">Uncharacterized protein</fullName>
    </submittedName>
</protein>
<name>M4F1C5_BRACM</name>
<dbReference type="GO" id="GO:1990904">
    <property type="term" value="C:ribonucleoprotein complex"/>
    <property type="evidence" value="ECO:0007669"/>
    <property type="project" value="UniProtKB-KW"/>
</dbReference>
<keyword evidence="2" id="KW-0689">Ribosomal protein</keyword>
<dbReference type="STRING" id="51351.M4F1C5"/>